<dbReference type="EMBL" id="FN668688">
    <property type="protein sequence ID" value="CBK24522.2"/>
    <property type="molecule type" value="Genomic_DNA"/>
</dbReference>
<evidence type="ECO:0000313" key="2">
    <source>
        <dbReference type="EMBL" id="CBK24522.2"/>
    </source>
</evidence>
<feature type="region of interest" description="Disordered" evidence="1">
    <location>
        <begin position="124"/>
        <end position="143"/>
    </location>
</feature>
<name>D8M8Y3_BLAHO</name>
<feature type="compositionally biased region" description="Basic residues" evidence="1">
    <location>
        <begin position="271"/>
        <end position="286"/>
    </location>
</feature>
<proteinExistence type="predicted"/>
<feature type="region of interest" description="Disordered" evidence="1">
    <location>
        <begin position="220"/>
        <end position="286"/>
    </location>
</feature>
<reference evidence="2" key="1">
    <citation type="submission" date="2010-02" db="EMBL/GenBank/DDBJ databases">
        <title>Sequencing and annotation of the Blastocystis hominis genome.</title>
        <authorList>
            <person name="Wincker P."/>
        </authorList>
    </citation>
    <scope>NUCLEOTIDE SEQUENCE</scope>
    <source>
        <strain evidence="2">Singapore isolate B</strain>
    </source>
</reference>
<evidence type="ECO:0000256" key="1">
    <source>
        <dbReference type="SAM" id="MobiDB-lite"/>
    </source>
</evidence>
<keyword evidence="3" id="KW-1185">Reference proteome</keyword>
<sequence length="306" mass="34112">MELDAIASISFPYTLIQQTFARLLDPIWNHPLFTLSSSLTFSQSIIEPLLRITFRSQLLRRLRVESADWERLPFALQTAGYLRPLPSRSPPLLPFPLVARSGLQTARSRRQALALGAGQRLSEDVRAAPQRASLPREDGSPTDRALLHPAMLRLRPVREDLRVASAGMRRLLQPLREALHGGAVLGPNARRLREPALLRGRQAAADLRADALLQSGSIRSSYRADSASRQARARDPSLPSRRVAHPARELQRRTQLLEAAHAGQPESGSRFAHRRGARSRREHHRRAVCNFESPEVLRSGVAIVGV</sequence>
<feature type="compositionally biased region" description="Low complexity" evidence="1">
    <location>
        <begin position="220"/>
        <end position="230"/>
    </location>
</feature>
<dbReference type="GeneID" id="24921282"/>
<dbReference type="AlphaFoldDB" id="D8M8Y3"/>
<accession>D8M8Y3</accession>
<evidence type="ECO:0000313" key="3">
    <source>
        <dbReference type="Proteomes" id="UP000008312"/>
    </source>
</evidence>
<protein>
    <submittedName>
        <fullName evidence="2">Uncharacterized protein</fullName>
    </submittedName>
</protein>
<dbReference type="RefSeq" id="XP_012898570.1">
    <property type="nucleotide sequence ID" value="XM_013043116.1"/>
</dbReference>
<dbReference type="InParanoid" id="D8M8Y3"/>
<dbReference type="Proteomes" id="UP000008312">
    <property type="component" value="Unassembled WGS sequence"/>
</dbReference>
<organism evidence="2">
    <name type="scientific">Blastocystis hominis</name>
    <dbReference type="NCBI Taxonomy" id="12968"/>
    <lineage>
        <taxon>Eukaryota</taxon>
        <taxon>Sar</taxon>
        <taxon>Stramenopiles</taxon>
        <taxon>Bigyra</taxon>
        <taxon>Opalozoa</taxon>
        <taxon>Opalinata</taxon>
        <taxon>Blastocystidae</taxon>
        <taxon>Blastocystis</taxon>
    </lineage>
</organism>
<gene>
    <name evidence="2" type="ORF">GSBLH_T00004246001</name>
</gene>